<dbReference type="Proteomes" id="UP000056968">
    <property type="component" value="Chromosome"/>
</dbReference>
<reference evidence="3 4" key="1">
    <citation type="submission" date="2015-11" db="EMBL/GenBank/DDBJ databases">
        <title>A Two-component Flavoprotein Monooxygenase System MeaXY Responsible for para-Hydroxylation of 2-Methyl-6-ethylaniline and 2,6-Diethylaniline in Sphingobium baderi DE-13.</title>
        <authorList>
            <person name="Cheng M."/>
            <person name="Meng Q."/>
            <person name="Yang Y."/>
            <person name="Chu C."/>
            <person name="Yan X."/>
            <person name="He J."/>
            <person name="Li S."/>
        </authorList>
    </citation>
    <scope>NUCLEOTIDE SEQUENCE [LARGE SCALE GENOMIC DNA]</scope>
    <source>
        <strain evidence="3 4">DE-13</strain>
    </source>
</reference>
<dbReference type="PANTHER" id="PTHR43007">
    <property type="entry name" value="2-PHOSPHO-L-LACTATE TRANSFERASE"/>
    <property type="match status" value="1"/>
</dbReference>
<dbReference type="InterPro" id="IPR038136">
    <property type="entry name" value="CofD-like_dom_sf"/>
</dbReference>
<organism evidence="3 4">
    <name type="scientific">Sphingobium baderi</name>
    <dbReference type="NCBI Taxonomy" id="1332080"/>
    <lineage>
        <taxon>Bacteria</taxon>
        <taxon>Pseudomonadati</taxon>
        <taxon>Pseudomonadota</taxon>
        <taxon>Alphaproteobacteria</taxon>
        <taxon>Sphingomonadales</taxon>
        <taxon>Sphingomonadaceae</taxon>
        <taxon>Sphingobium</taxon>
    </lineage>
</organism>
<evidence type="ECO:0000256" key="2">
    <source>
        <dbReference type="ARBA" id="ARBA00022842"/>
    </source>
</evidence>
<dbReference type="Gene3D" id="3.40.50.10680">
    <property type="entry name" value="CofD-like domains"/>
    <property type="match status" value="1"/>
</dbReference>
<evidence type="ECO:0000256" key="1">
    <source>
        <dbReference type="ARBA" id="ARBA00022679"/>
    </source>
</evidence>
<dbReference type="GO" id="GO:0043743">
    <property type="term" value="F:LPPG:FO 2-phospho-L-lactate transferase activity"/>
    <property type="evidence" value="ECO:0007669"/>
    <property type="project" value="InterPro"/>
</dbReference>
<dbReference type="STRING" id="1332080.ATN00_13425"/>
<dbReference type="CDD" id="cd07186">
    <property type="entry name" value="CofD_like"/>
    <property type="match status" value="1"/>
</dbReference>
<accession>A0A0S3F0E4</accession>
<evidence type="ECO:0000313" key="4">
    <source>
        <dbReference type="Proteomes" id="UP000056968"/>
    </source>
</evidence>
<dbReference type="GO" id="GO:0000287">
    <property type="term" value="F:magnesium ion binding"/>
    <property type="evidence" value="ECO:0007669"/>
    <property type="project" value="InterPro"/>
</dbReference>
<dbReference type="SUPFAM" id="SSF142338">
    <property type="entry name" value="CofD-like"/>
    <property type="match status" value="1"/>
</dbReference>
<dbReference type="OrthoDB" id="7466225at2"/>
<sequence length="313" mass="33222">MSVLALAGGVGGAKLANGLAAILPLGTLTIAVNTGDDFEHLGLLICPDLDSVTYALADMNNVELGWGVADESWAFMDAIARLGGETWFRLGDRDLATHILRRQLMQQGDLSAATDEIGRRLGIAQRIVPMSDDPVRSIVSTDRGDLPFQDYFVRYQCAPRFESIRFDGVEKARPSAGFLAALGDPALEAIILCPSNPLLSIAPILAVPGVREHIVNRNVPCIALSPFIAGQAVKGPAAKIMTELGIATTPAAVAAHYGELIDGLVIDTADVGALSDKRPALFATDILMRDPADQRRLASEVLDFARALSATAR</sequence>
<dbReference type="RefSeq" id="WP_062065503.1">
    <property type="nucleotide sequence ID" value="NZ_CP013264.1"/>
</dbReference>
<dbReference type="HAMAP" id="MF_01257">
    <property type="entry name" value="CofD"/>
    <property type="match status" value="1"/>
</dbReference>
<name>A0A0S3F0E4_9SPHN</name>
<dbReference type="EMBL" id="CP013264">
    <property type="protein sequence ID" value="ALR21146.1"/>
    <property type="molecule type" value="Genomic_DNA"/>
</dbReference>
<dbReference type="InterPro" id="IPR002882">
    <property type="entry name" value="CofD"/>
</dbReference>
<dbReference type="InterPro" id="IPR010115">
    <property type="entry name" value="FbiA/CofD"/>
</dbReference>
<dbReference type="KEGG" id="sbd:ATN00_13425"/>
<protein>
    <submittedName>
        <fullName evidence="3">2-phospho-L-lactate transferase</fullName>
    </submittedName>
</protein>
<proteinExistence type="inferred from homology"/>
<dbReference type="AlphaFoldDB" id="A0A0S3F0E4"/>
<dbReference type="NCBIfam" id="TIGR01819">
    <property type="entry name" value="F420_cofD"/>
    <property type="match status" value="1"/>
</dbReference>
<dbReference type="Gene3D" id="1.10.8.240">
    <property type="entry name" value="CofD-like domain"/>
    <property type="match status" value="1"/>
</dbReference>
<dbReference type="Pfam" id="PF01933">
    <property type="entry name" value="CofD"/>
    <property type="match status" value="1"/>
</dbReference>
<keyword evidence="4" id="KW-1185">Reference proteome</keyword>
<gene>
    <name evidence="3" type="ORF">ATN00_13425</name>
</gene>
<evidence type="ECO:0000313" key="3">
    <source>
        <dbReference type="EMBL" id="ALR21146.1"/>
    </source>
</evidence>
<keyword evidence="2" id="KW-0460">Magnesium</keyword>
<dbReference type="PANTHER" id="PTHR43007:SF1">
    <property type="entry name" value="2-PHOSPHO-L-LACTATE TRANSFERASE"/>
    <property type="match status" value="1"/>
</dbReference>
<keyword evidence="1 3" id="KW-0808">Transferase</keyword>